<evidence type="ECO:0000313" key="3">
    <source>
        <dbReference type="EMBL" id="MCW7554791.1"/>
    </source>
</evidence>
<dbReference type="EMBL" id="JAPFCC010000001">
    <property type="protein sequence ID" value="MCW7554791.1"/>
    <property type="molecule type" value="Genomic_DNA"/>
</dbReference>
<sequence>MSKRSISLIDDRNQNKNTEDSASIEEQVAEFLKSGGKIEQIASGVSGMESMATRQPKSLQKNSRKSKKS</sequence>
<gene>
    <name evidence="3" type="ORF">NX722_19640</name>
</gene>
<accession>A0ABT3MZI5</accession>
<comment type="caution">
    <text evidence="3">The sequence shown here is derived from an EMBL/GenBank/DDBJ whole genome shotgun (WGS) entry which is preliminary data.</text>
</comment>
<feature type="compositionally biased region" description="Polar residues" evidence="1">
    <location>
        <begin position="52"/>
        <end position="61"/>
    </location>
</feature>
<evidence type="ECO:0000256" key="1">
    <source>
        <dbReference type="SAM" id="MobiDB-lite"/>
    </source>
</evidence>
<protein>
    <recommendedName>
        <fullName evidence="2">Transcriptional regulator SutA RNAP-binding domain-containing protein</fullName>
    </recommendedName>
</protein>
<feature type="compositionally biased region" description="Basic and acidic residues" evidence="1">
    <location>
        <begin position="9"/>
        <end position="19"/>
    </location>
</feature>
<feature type="region of interest" description="Disordered" evidence="1">
    <location>
        <begin position="44"/>
        <end position="69"/>
    </location>
</feature>
<dbReference type="InterPro" id="IPR049191">
    <property type="entry name" value="SutA_RBD"/>
</dbReference>
<evidence type="ECO:0000313" key="4">
    <source>
        <dbReference type="Proteomes" id="UP001209854"/>
    </source>
</evidence>
<dbReference type="Proteomes" id="UP001209854">
    <property type="component" value="Unassembled WGS sequence"/>
</dbReference>
<dbReference type="Pfam" id="PF20661">
    <property type="entry name" value="SutA-RBD"/>
    <property type="match status" value="1"/>
</dbReference>
<proteinExistence type="predicted"/>
<feature type="region of interest" description="Disordered" evidence="1">
    <location>
        <begin position="1"/>
        <end position="22"/>
    </location>
</feature>
<name>A0ABT3MZI5_9GAMM</name>
<evidence type="ECO:0000259" key="2">
    <source>
        <dbReference type="Pfam" id="PF20661"/>
    </source>
</evidence>
<organism evidence="3 4">
    <name type="scientific">Endozoicomonas gorgoniicola</name>
    <dbReference type="NCBI Taxonomy" id="1234144"/>
    <lineage>
        <taxon>Bacteria</taxon>
        <taxon>Pseudomonadati</taxon>
        <taxon>Pseudomonadota</taxon>
        <taxon>Gammaproteobacteria</taxon>
        <taxon>Oceanospirillales</taxon>
        <taxon>Endozoicomonadaceae</taxon>
        <taxon>Endozoicomonas</taxon>
    </lineage>
</organism>
<dbReference type="RefSeq" id="WP_262564557.1">
    <property type="nucleotide sequence ID" value="NZ_JAPFCC010000001.1"/>
</dbReference>
<keyword evidence="4" id="KW-1185">Reference proteome</keyword>
<feature type="domain" description="Transcriptional regulator SutA RNAP-binding" evidence="2">
    <location>
        <begin position="18"/>
        <end position="47"/>
    </location>
</feature>
<reference evidence="3 4" key="1">
    <citation type="submission" date="2022-10" db="EMBL/GenBank/DDBJ databases">
        <title>High-quality genome sequences of two octocoral-associated bacteria, Endozoicomonas euniceicola EF212 and Endozoicomonas gorgoniicola PS125.</title>
        <authorList>
            <person name="Chiou Y.-J."/>
            <person name="Chen Y.-H."/>
        </authorList>
    </citation>
    <scope>NUCLEOTIDE SEQUENCE [LARGE SCALE GENOMIC DNA]</scope>
    <source>
        <strain evidence="3 4">PS125</strain>
    </source>
</reference>